<dbReference type="Gene3D" id="2.30.30.190">
    <property type="entry name" value="CAP Gly-rich-like domain"/>
    <property type="match status" value="1"/>
</dbReference>
<dbReference type="InterPro" id="IPR044079">
    <property type="entry name" value="Ubl_TBCE"/>
</dbReference>
<dbReference type="EMBL" id="UXSR01000114">
    <property type="protein sequence ID" value="VDD75048.1"/>
    <property type="molecule type" value="Genomic_DNA"/>
</dbReference>
<dbReference type="SMART" id="SM01052">
    <property type="entry name" value="CAP_GLY"/>
    <property type="match status" value="1"/>
</dbReference>
<dbReference type="PROSITE" id="PS50245">
    <property type="entry name" value="CAP_GLY_2"/>
    <property type="match status" value="1"/>
</dbReference>
<sequence length="656" mass="72488">MAEVSSGNPHFANVYKGTSTGLIKDVSQHLVGCRIVKDEQYGTVRYVGPIANSSVVWLGIDWDNPKNGRHDGTFKGVKYFSTHEPTSGSFLKPEKASLGTSLEEALVTRYAMCAECQIFTRNSALFQPGGDPMSGVKLEAGACAGQLKATLDMNALESEFVENGKPKPNVPFTVEIFTTSGELSNHRYCGAGGATQKFSRLRVACIPDMPVYRGLRENEILGDDVRTLWPGPGGRMSEYLSALRELDLSGCLISKWTEVARICHQLPLLSKLNVGSNRLRLPRATEKELCDLSETERRLRLDIDEGVNEAELLCLSAFPALTRFVAVQMPAEKVGGIPFGWQEITRILGWMPALQEVCVAYNELGDLPDPETQLGSRLTALLRKLTEVDLTGTGQTCFKRILDVLGPSASLTSLVLNANRIHEMRIPENEIVLPALTQLTLRDNLINDWGSINALARLPSLENLIISQNPILSSTTPETARQELIARVPKVQMLNRQEVERDERRGAELDFLKRYGKAWAIAEKSGEESKAAFEKQFPSFKLLCDKHGAPESGETKSVIRALKEGLLELTMFCEPVPVSGPNEIVKRIPARMTVNHLRTLARRLFRIPMTATIDLFTSGARPGVDEIEIPLDSDTRELGFFGIINGDRLIARWSGE</sequence>
<dbReference type="Gene3D" id="3.10.20.90">
    <property type="entry name" value="Phosphatidylinositol 3-kinase Catalytic Subunit, Chain A, domain 1"/>
    <property type="match status" value="1"/>
</dbReference>
<evidence type="ECO:0000313" key="10">
    <source>
        <dbReference type="EMBL" id="VDD75048.1"/>
    </source>
</evidence>
<dbReference type="Pfam" id="PF01302">
    <property type="entry name" value="CAP_GLY"/>
    <property type="match status" value="1"/>
</dbReference>
<keyword evidence="4" id="KW-0963">Cytoplasm</keyword>
<dbReference type="OrthoDB" id="5273213at2759"/>
<keyword evidence="6" id="KW-0677">Repeat</keyword>
<evidence type="ECO:0000256" key="7">
    <source>
        <dbReference type="ARBA" id="ARBA00023186"/>
    </source>
</evidence>
<dbReference type="InterPro" id="IPR029071">
    <property type="entry name" value="Ubiquitin-like_domsf"/>
</dbReference>
<evidence type="ECO:0000256" key="2">
    <source>
        <dbReference type="ARBA" id="ARBA00006286"/>
    </source>
</evidence>
<dbReference type="InterPro" id="IPR036859">
    <property type="entry name" value="CAP-Gly_dom_sf"/>
</dbReference>
<dbReference type="PANTHER" id="PTHR18849">
    <property type="entry name" value="LEUCINE RICH REPEAT PROTEIN"/>
    <property type="match status" value="1"/>
</dbReference>
<dbReference type="InterPro" id="IPR000938">
    <property type="entry name" value="CAP-Gly_domain"/>
</dbReference>
<keyword evidence="7" id="KW-0143">Chaperone</keyword>
<evidence type="ECO:0000256" key="8">
    <source>
        <dbReference type="ARBA" id="ARBA00030180"/>
    </source>
</evidence>
<evidence type="ECO:0000256" key="1">
    <source>
        <dbReference type="ARBA" id="ARBA00004496"/>
    </source>
</evidence>
<reference evidence="12" key="2">
    <citation type="submission" date="2019-11" db="UniProtKB">
        <authorList>
            <consortium name="WormBaseParasite"/>
        </authorList>
    </citation>
    <scope>IDENTIFICATION</scope>
</reference>
<keyword evidence="5" id="KW-0433">Leucine-rich repeat</keyword>
<protein>
    <recommendedName>
        <fullName evidence="3">Tubulin-specific chaperone E</fullName>
    </recommendedName>
    <alternativeName>
        <fullName evidence="8">Tubulin-folding cofactor E</fullName>
    </alternativeName>
</protein>
<proteinExistence type="inferred from homology"/>
<evidence type="ECO:0000313" key="12">
    <source>
        <dbReference type="WBParaSite" id="MCU_005098-RA"/>
    </source>
</evidence>
<reference evidence="10 11" key="1">
    <citation type="submission" date="2018-10" db="EMBL/GenBank/DDBJ databases">
        <authorList>
            <consortium name="Pathogen Informatics"/>
        </authorList>
    </citation>
    <scope>NUCLEOTIDE SEQUENCE [LARGE SCALE GENOMIC DNA]</scope>
</reference>
<dbReference type="WBParaSite" id="MCU_005098-RA">
    <property type="protein sequence ID" value="MCU_005098-RA"/>
    <property type="gene ID" value="MCU_005098"/>
</dbReference>
<dbReference type="GO" id="GO:0005737">
    <property type="term" value="C:cytoplasm"/>
    <property type="evidence" value="ECO:0007669"/>
    <property type="project" value="UniProtKB-SubCell"/>
</dbReference>
<dbReference type="PANTHER" id="PTHR18849:SF0">
    <property type="entry name" value="CILIA- AND FLAGELLA-ASSOCIATED PROTEIN 410-RELATED"/>
    <property type="match status" value="1"/>
</dbReference>
<dbReference type="Gene3D" id="3.80.10.10">
    <property type="entry name" value="Ribonuclease Inhibitor"/>
    <property type="match status" value="2"/>
</dbReference>
<dbReference type="CDD" id="cd17044">
    <property type="entry name" value="Ubl_TBCE"/>
    <property type="match status" value="1"/>
</dbReference>
<dbReference type="SUPFAM" id="SSF54236">
    <property type="entry name" value="Ubiquitin-like"/>
    <property type="match status" value="1"/>
</dbReference>
<evidence type="ECO:0000313" key="11">
    <source>
        <dbReference type="Proteomes" id="UP000267029"/>
    </source>
</evidence>
<accession>A0A0R3U3B6</accession>
<evidence type="ECO:0000259" key="9">
    <source>
        <dbReference type="PROSITE" id="PS50245"/>
    </source>
</evidence>
<dbReference type="GO" id="GO:0007010">
    <property type="term" value="P:cytoskeleton organization"/>
    <property type="evidence" value="ECO:0007669"/>
    <property type="project" value="TreeGrafter"/>
</dbReference>
<dbReference type="STRING" id="53468.A0A0R3U3B6"/>
<evidence type="ECO:0000256" key="3">
    <source>
        <dbReference type="ARBA" id="ARBA00015004"/>
    </source>
</evidence>
<evidence type="ECO:0000256" key="6">
    <source>
        <dbReference type="ARBA" id="ARBA00022737"/>
    </source>
</evidence>
<name>A0A0R3U3B6_MESCO</name>
<dbReference type="Proteomes" id="UP000267029">
    <property type="component" value="Unassembled WGS sequence"/>
</dbReference>
<dbReference type="AlphaFoldDB" id="A0A0R3U3B6"/>
<dbReference type="Pfam" id="PF14580">
    <property type="entry name" value="LRR_9"/>
    <property type="match status" value="1"/>
</dbReference>
<dbReference type="SUPFAM" id="SSF52047">
    <property type="entry name" value="RNI-like"/>
    <property type="match status" value="1"/>
</dbReference>
<gene>
    <name evidence="10" type="ORF">MCOS_LOCUS1051</name>
</gene>
<evidence type="ECO:0000256" key="4">
    <source>
        <dbReference type="ARBA" id="ARBA00022490"/>
    </source>
</evidence>
<dbReference type="SUPFAM" id="SSF74924">
    <property type="entry name" value="Cap-Gly domain"/>
    <property type="match status" value="1"/>
</dbReference>
<evidence type="ECO:0000256" key="5">
    <source>
        <dbReference type="ARBA" id="ARBA00022614"/>
    </source>
</evidence>
<comment type="similarity">
    <text evidence="2">Belongs to the TBCE family.</text>
</comment>
<comment type="subcellular location">
    <subcellularLocation>
        <location evidence="1">Cytoplasm</location>
    </subcellularLocation>
</comment>
<feature type="domain" description="CAP-Gly" evidence="9">
    <location>
        <begin position="48"/>
        <end position="92"/>
    </location>
</feature>
<dbReference type="InterPro" id="IPR032675">
    <property type="entry name" value="LRR_dom_sf"/>
</dbReference>
<organism evidence="10 11">
    <name type="scientific">Mesocestoides corti</name>
    <name type="common">Flatworm</name>
    <dbReference type="NCBI Taxonomy" id="53468"/>
    <lineage>
        <taxon>Eukaryota</taxon>
        <taxon>Metazoa</taxon>
        <taxon>Spiralia</taxon>
        <taxon>Lophotrochozoa</taxon>
        <taxon>Platyhelminthes</taxon>
        <taxon>Cestoda</taxon>
        <taxon>Eucestoda</taxon>
        <taxon>Cyclophyllidea</taxon>
        <taxon>Mesocestoididae</taxon>
        <taxon>Mesocestoides</taxon>
    </lineage>
</organism>
<keyword evidence="11" id="KW-1185">Reference proteome</keyword>